<comment type="caution">
    <text evidence="2">The sequence shown here is derived from an EMBL/GenBank/DDBJ whole genome shotgun (WGS) entry which is preliminary data.</text>
</comment>
<evidence type="ECO:0000313" key="3">
    <source>
        <dbReference type="Proteomes" id="UP001226574"/>
    </source>
</evidence>
<feature type="chain" id="PRO_5045212511" description="Orphan protein" evidence="1">
    <location>
        <begin position="21"/>
        <end position="365"/>
    </location>
</feature>
<keyword evidence="3" id="KW-1185">Reference proteome</keyword>
<feature type="signal peptide" evidence="1">
    <location>
        <begin position="1"/>
        <end position="20"/>
    </location>
</feature>
<evidence type="ECO:0000256" key="1">
    <source>
        <dbReference type="SAM" id="SignalP"/>
    </source>
</evidence>
<name>A0ABU1BC42_PSEHA</name>
<keyword evidence="1" id="KW-0732">Signal</keyword>
<evidence type="ECO:0008006" key="4">
    <source>
        <dbReference type="Google" id="ProtNLM"/>
    </source>
</evidence>
<proteinExistence type="predicted"/>
<dbReference type="Proteomes" id="UP001226574">
    <property type="component" value="Unassembled WGS sequence"/>
</dbReference>
<dbReference type="EMBL" id="JAVIFY010000007">
    <property type="protein sequence ID" value="MDQ9092093.1"/>
    <property type="molecule type" value="Genomic_DNA"/>
</dbReference>
<gene>
    <name evidence="2" type="ORF">RC083_10890</name>
</gene>
<organism evidence="2 3">
    <name type="scientific">Pseudoalteromonas haloplanktis</name>
    <name type="common">Alteromonas haloplanktis</name>
    <dbReference type="NCBI Taxonomy" id="228"/>
    <lineage>
        <taxon>Bacteria</taxon>
        <taxon>Pseudomonadati</taxon>
        <taxon>Pseudomonadota</taxon>
        <taxon>Gammaproteobacteria</taxon>
        <taxon>Alteromonadales</taxon>
        <taxon>Pseudoalteromonadaceae</taxon>
        <taxon>Pseudoalteromonas</taxon>
    </lineage>
</organism>
<evidence type="ECO:0000313" key="2">
    <source>
        <dbReference type="EMBL" id="MDQ9092093.1"/>
    </source>
</evidence>
<accession>A0ABU1BC42</accession>
<reference evidence="2 3" key="1">
    <citation type="submission" date="2023-08" db="EMBL/GenBank/DDBJ databases">
        <title>Pseudoalteromonas haloplanktis LL1 genome.</title>
        <authorList>
            <person name="Wu S."/>
        </authorList>
    </citation>
    <scope>NUCLEOTIDE SEQUENCE [LARGE SCALE GENOMIC DNA]</scope>
    <source>
        <strain evidence="2 3">LL1</strain>
    </source>
</reference>
<dbReference type="RefSeq" id="WP_016710277.1">
    <property type="nucleotide sequence ID" value="NZ_JAVIFY010000007.1"/>
</dbReference>
<sequence length="365" mass="41628">MKLKAVAIYLVVSLCLSLHAWHSASSSLKQLLMTELPTLTDASLRNSLDEQQELNRISKQLVTTLQFVAVDNILPIKLIERLQVTQLQLLKVTERNSYDSALKWTFNGQKIAMQISTKADFKLVNIALVSLLLTFVFWKSQLVLNRLCTLISKDRDMTKHSNSIDAKNNLQHDCAAFKLLSSKTKLPADELKAICEKGDVKMLSTNQLHWFIIAINNDLSIESALTVAKQPDSLVFDLENQCVIIHGLHIRLAKTPLFYYYWYAQREVNHLPPYLNPPLNKSDMESAQQLSKLMSKYKGHQKAIRDLQEGGLKGKTLDQNRNKIKAELQKVLGELADEYLFISERDIKTARYKYRLNAQGKSITI</sequence>
<protein>
    <recommendedName>
        <fullName evidence="4">Orphan protein</fullName>
    </recommendedName>
</protein>